<feature type="signal peptide" evidence="1">
    <location>
        <begin position="1"/>
        <end position="20"/>
    </location>
</feature>
<dbReference type="Gene3D" id="3.20.20.80">
    <property type="entry name" value="Glycosidases"/>
    <property type="match status" value="1"/>
</dbReference>
<protein>
    <recommendedName>
        <fullName evidence="4">Chitinase</fullName>
    </recommendedName>
</protein>
<proteinExistence type="predicted"/>
<dbReference type="InParanoid" id="D3BFG5"/>
<evidence type="ECO:0000313" key="2">
    <source>
        <dbReference type="EMBL" id="EFA79879.1"/>
    </source>
</evidence>
<dbReference type="InterPro" id="IPR017853">
    <property type="entry name" value="GH"/>
</dbReference>
<keyword evidence="1" id="KW-0732">Signal</keyword>
<reference evidence="2 3" key="1">
    <citation type="journal article" date="2011" name="Genome Res.">
        <title>Phylogeny-wide analysis of social amoeba genomes highlights ancient origins for complex intercellular communication.</title>
        <authorList>
            <person name="Heidel A.J."/>
            <person name="Lawal H.M."/>
            <person name="Felder M."/>
            <person name="Schilde C."/>
            <person name="Helps N.R."/>
            <person name="Tunggal B."/>
            <person name="Rivero F."/>
            <person name="John U."/>
            <person name="Schleicher M."/>
            <person name="Eichinger L."/>
            <person name="Platzer M."/>
            <person name="Noegel A.A."/>
            <person name="Schaap P."/>
            <person name="Gloeckner G."/>
        </authorList>
    </citation>
    <scope>NUCLEOTIDE SEQUENCE [LARGE SCALE GENOMIC DNA]</scope>
    <source>
        <strain evidence="3">ATCC 26659 / Pp 5 / PN500</strain>
    </source>
</reference>
<dbReference type="AlphaFoldDB" id="D3BFG5"/>
<organism evidence="2 3">
    <name type="scientific">Heterostelium pallidum (strain ATCC 26659 / Pp 5 / PN500)</name>
    <name type="common">Cellular slime mold</name>
    <name type="synonym">Polysphondylium pallidum</name>
    <dbReference type="NCBI Taxonomy" id="670386"/>
    <lineage>
        <taxon>Eukaryota</taxon>
        <taxon>Amoebozoa</taxon>
        <taxon>Evosea</taxon>
        <taxon>Eumycetozoa</taxon>
        <taxon>Dictyostelia</taxon>
        <taxon>Acytosteliales</taxon>
        <taxon>Acytosteliaceae</taxon>
        <taxon>Heterostelium</taxon>
    </lineage>
</organism>
<evidence type="ECO:0000256" key="1">
    <source>
        <dbReference type="SAM" id="SignalP"/>
    </source>
</evidence>
<keyword evidence="3" id="KW-1185">Reference proteome</keyword>
<evidence type="ECO:0000313" key="3">
    <source>
        <dbReference type="Proteomes" id="UP000001396"/>
    </source>
</evidence>
<dbReference type="SUPFAM" id="SSF51445">
    <property type="entry name" value="(Trans)glycosidases"/>
    <property type="match status" value="1"/>
</dbReference>
<dbReference type="RefSeq" id="XP_020432000.1">
    <property type="nucleotide sequence ID" value="XM_020577552.1"/>
</dbReference>
<dbReference type="GeneID" id="31362181"/>
<dbReference type="EMBL" id="ADBJ01000031">
    <property type="protein sequence ID" value="EFA79879.1"/>
    <property type="molecule type" value="Genomic_DNA"/>
</dbReference>
<dbReference type="Proteomes" id="UP000001396">
    <property type="component" value="Unassembled WGS sequence"/>
</dbReference>
<comment type="caution">
    <text evidence="2">The sequence shown here is derived from an EMBL/GenBank/DDBJ whole genome shotgun (WGS) entry which is preliminary data.</text>
</comment>
<feature type="chain" id="PRO_5003041162" description="Chitinase" evidence="1">
    <location>
        <begin position="21"/>
        <end position="312"/>
    </location>
</feature>
<evidence type="ECO:0008006" key="4">
    <source>
        <dbReference type="Google" id="ProtNLM"/>
    </source>
</evidence>
<name>D3BFG5_HETP5</name>
<gene>
    <name evidence="2" type="ORF">PPL_06699</name>
</gene>
<accession>D3BFG5</accession>
<sequence>MKLFITLLLCILSFASVSNSTTADLTKIYGIWHCGLDYCLWHQEVPISEFDWIVDRGDGKPSFNLLVFAFLNPVKVLQEGLDAVPKAINHSTVQYLQSKGISVQFSIGGATWVGAWNTALSTDPVTLAKNAALIALNYSVGIEIDYEGAKSVPLIDTFVSTYRQLIPANSTNSDSALLTVDTGAGTGYLTEVSEYASKWLAAGQIDWINAMVGSGPYTSIDQAIPYWEQHLHGQGKKVAPIQPSQLVVNLYSCDGSPICNTYQNTVLQGAIDWVTSNSTRGINFWAAGCQGPNQCCDNCSGIEQGSQAFLGN</sequence>